<dbReference type="Proteomes" id="UP001319921">
    <property type="component" value="Chromosome"/>
</dbReference>
<name>A0AAQ4CQ55_9CREN</name>
<gene>
    <name evidence="1" type="ORF">SACC_09530</name>
</gene>
<reference evidence="1 2" key="1">
    <citation type="journal article" date="2022" name="Microbiol. Resour. Announc.">
        <title>Complete Genome Sequence of the Hyperthermophilic and Acidophilic Archaeon Saccharolobus caldissimus Strain HS-3T.</title>
        <authorList>
            <person name="Sakai H.D."/>
            <person name="Kurosawa N."/>
        </authorList>
    </citation>
    <scope>NUCLEOTIDE SEQUENCE [LARGE SCALE GENOMIC DNA]</scope>
    <source>
        <strain evidence="1 2">JCM32116</strain>
    </source>
</reference>
<protein>
    <submittedName>
        <fullName evidence="1">Uncharacterized protein</fullName>
    </submittedName>
</protein>
<sequence length="51" mass="6022">MAVKRFEVVTRLKEEEKKIVKELAEKYDISEADVIRMALKEFIEKHVKVSS</sequence>
<evidence type="ECO:0000313" key="1">
    <source>
        <dbReference type="EMBL" id="BDB97936.1"/>
    </source>
</evidence>
<dbReference type="RefSeq" id="WP_229571891.1">
    <property type="nucleotide sequence ID" value="NZ_AP025226.1"/>
</dbReference>
<dbReference type="EMBL" id="AP025226">
    <property type="protein sequence ID" value="BDB97936.1"/>
    <property type="molecule type" value="Genomic_DNA"/>
</dbReference>
<dbReference type="KEGG" id="scas:SACC_09530"/>
<dbReference type="InterPro" id="IPR013321">
    <property type="entry name" value="Arc_rbn_hlx_hlx"/>
</dbReference>
<evidence type="ECO:0000313" key="2">
    <source>
        <dbReference type="Proteomes" id="UP001319921"/>
    </source>
</evidence>
<dbReference type="GO" id="GO:0006355">
    <property type="term" value="P:regulation of DNA-templated transcription"/>
    <property type="evidence" value="ECO:0007669"/>
    <property type="project" value="InterPro"/>
</dbReference>
<keyword evidence="2" id="KW-1185">Reference proteome</keyword>
<accession>A0AAQ4CQ55</accession>
<organism evidence="1 2">
    <name type="scientific">Saccharolobus caldissimus</name>
    <dbReference type="NCBI Taxonomy" id="1702097"/>
    <lineage>
        <taxon>Archaea</taxon>
        <taxon>Thermoproteota</taxon>
        <taxon>Thermoprotei</taxon>
        <taxon>Sulfolobales</taxon>
        <taxon>Sulfolobaceae</taxon>
        <taxon>Saccharolobus</taxon>
    </lineage>
</organism>
<proteinExistence type="predicted"/>
<dbReference type="GeneID" id="68865696"/>
<dbReference type="AlphaFoldDB" id="A0AAQ4CQ55"/>
<dbReference type="Gene3D" id="1.10.1220.10">
    <property type="entry name" value="Met repressor-like"/>
    <property type="match status" value="1"/>
</dbReference>